<evidence type="ECO:0000256" key="2">
    <source>
        <dbReference type="ARBA" id="ARBA00022692"/>
    </source>
</evidence>
<keyword evidence="5 7" id="KW-0807">Transducer</keyword>
<evidence type="ECO:0000259" key="11">
    <source>
        <dbReference type="PROSITE" id="PS50885"/>
    </source>
</evidence>
<dbReference type="Proteomes" id="UP001201273">
    <property type="component" value="Unassembled WGS sequence"/>
</dbReference>
<protein>
    <submittedName>
        <fullName evidence="12">Methyl-accepting chemotaxis protein</fullName>
    </submittedName>
</protein>
<comment type="caution">
    <text evidence="12">The sequence shown here is derived from an EMBL/GenBank/DDBJ whole genome shotgun (WGS) entry which is preliminary data.</text>
</comment>
<dbReference type="EMBL" id="JAIMJA010000013">
    <property type="protein sequence ID" value="MCE2595870.1"/>
    <property type="molecule type" value="Genomic_DNA"/>
</dbReference>
<dbReference type="RefSeq" id="WP_233053534.1">
    <property type="nucleotide sequence ID" value="NZ_JAIMJA010000013.1"/>
</dbReference>
<dbReference type="Gene3D" id="1.10.287.950">
    <property type="entry name" value="Methyl-accepting chemotaxis protein"/>
    <property type="match status" value="1"/>
</dbReference>
<dbReference type="InterPro" id="IPR003660">
    <property type="entry name" value="HAMP_dom"/>
</dbReference>
<evidence type="ECO:0000256" key="6">
    <source>
        <dbReference type="ARBA" id="ARBA00029447"/>
    </source>
</evidence>
<dbReference type="InterPro" id="IPR004089">
    <property type="entry name" value="MCPsignal_dom"/>
</dbReference>
<evidence type="ECO:0000256" key="9">
    <source>
        <dbReference type="SAM" id="Phobius"/>
    </source>
</evidence>
<evidence type="ECO:0000313" key="12">
    <source>
        <dbReference type="EMBL" id="MCE2595870.1"/>
    </source>
</evidence>
<feature type="domain" description="HAMP" evidence="11">
    <location>
        <begin position="321"/>
        <end position="374"/>
    </location>
</feature>
<evidence type="ECO:0000256" key="1">
    <source>
        <dbReference type="ARBA" id="ARBA00004141"/>
    </source>
</evidence>
<dbReference type="Gene3D" id="6.10.340.10">
    <property type="match status" value="1"/>
</dbReference>
<reference evidence="12 13" key="1">
    <citation type="journal article" date="2022" name="Environ. Microbiol. Rep.">
        <title>Eco-phylogenetic analyses reveal divergent evolution of vitamin B12 metabolism in the marine bacterial family 'Psychromonadaceae'.</title>
        <authorList>
            <person name="Jin X."/>
            <person name="Yang Y."/>
            <person name="Cao H."/>
            <person name="Gao B."/>
            <person name="Zhao Z."/>
        </authorList>
    </citation>
    <scope>NUCLEOTIDE SEQUENCE [LARGE SCALE GENOMIC DNA]</scope>
    <source>
        <strain evidence="12 13">MKS20</strain>
    </source>
</reference>
<proteinExistence type="inferred from homology"/>
<evidence type="ECO:0000259" key="10">
    <source>
        <dbReference type="PROSITE" id="PS50111"/>
    </source>
</evidence>
<accession>A0ABS8WBK7</accession>
<keyword evidence="3 9" id="KW-1133">Transmembrane helix</keyword>
<feature type="transmembrane region" description="Helical" evidence="9">
    <location>
        <begin position="295"/>
        <end position="318"/>
    </location>
</feature>
<dbReference type="PROSITE" id="PS50885">
    <property type="entry name" value="HAMP"/>
    <property type="match status" value="1"/>
</dbReference>
<organism evidence="12 13">
    <name type="scientific">Motilimonas cestriensis</name>
    <dbReference type="NCBI Taxonomy" id="2742685"/>
    <lineage>
        <taxon>Bacteria</taxon>
        <taxon>Pseudomonadati</taxon>
        <taxon>Pseudomonadota</taxon>
        <taxon>Gammaproteobacteria</taxon>
        <taxon>Alteromonadales</taxon>
        <taxon>Alteromonadales genera incertae sedis</taxon>
        <taxon>Motilimonas</taxon>
    </lineage>
</organism>
<keyword evidence="8" id="KW-0175">Coiled coil</keyword>
<feature type="coiled-coil region" evidence="8">
    <location>
        <begin position="237"/>
        <end position="285"/>
    </location>
</feature>
<dbReference type="Pfam" id="PF00015">
    <property type="entry name" value="MCPsignal"/>
    <property type="match status" value="1"/>
</dbReference>
<keyword evidence="13" id="KW-1185">Reference proteome</keyword>
<evidence type="ECO:0000256" key="8">
    <source>
        <dbReference type="SAM" id="Coils"/>
    </source>
</evidence>
<evidence type="ECO:0000256" key="3">
    <source>
        <dbReference type="ARBA" id="ARBA00022989"/>
    </source>
</evidence>
<feature type="domain" description="Methyl-accepting transducer" evidence="10">
    <location>
        <begin position="379"/>
        <end position="629"/>
    </location>
</feature>
<dbReference type="PROSITE" id="PS50111">
    <property type="entry name" value="CHEMOTAXIS_TRANSDUC_2"/>
    <property type="match status" value="1"/>
</dbReference>
<dbReference type="SMART" id="SM00304">
    <property type="entry name" value="HAMP"/>
    <property type="match status" value="1"/>
</dbReference>
<evidence type="ECO:0000256" key="5">
    <source>
        <dbReference type="ARBA" id="ARBA00023224"/>
    </source>
</evidence>
<dbReference type="PANTHER" id="PTHR32089:SF119">
    <property type="entry name" value="METHYL-ACCEPTING CHEMOTAXIS PROTEIN CTPL"/>
    <property type="match status" value="1"/>
</dbReference>
<dbReference type="Pfam" id="PF00672">
    <property type="entry name" value="HAMP"/>
    <property type="match status" value="1"/>
</dbReference>
<gene>
    <name evidence="12" type="ORF">K6Y31_13740</name>
</gene>
<keyword evidence="2 9" id="KW-0812">Transmembrane</keyword>
<comment type="similarity">
    <text evidence="6">Belongs to the methyl-accepting chemotaxis (MCP) protein family.</text>
</comment>
<sequence length="652" mass="72037">MRISTFSLLSSLLLMILASILGYSMWRSGDQIQMMQQQGQQYQTLKHQISVTFQRTIQDYLISGDAGQLSLAQQQLETLSEQLSAFPNQQVAQINDKVIRLIDGLNSDYRAAGKLSGNSQQLLTFAEQEMFGSLSSLQNYAIEGLDKNPNLAASYLKLSQDLSESLTQLTQQRAKYFQQMQPEQIEAIHYYQQKMRVTLDQLAAKAPLNIFYVIERDPDELSFDDDEDPVEKGQAAIAELANLIKRYPKELDNTEQNIDSTIKASNQLRQEVDDLEAAILVIEAQIQADTEQNLVGIRLALLLSLATLIAYALIAFIFQQQLVVKRLKQLKNAFAQLVETQQPRPLSLANSKDELGEIAQYFNQLITRIQSTEAYKAEQLVKVSNALKLMVAQVQVIETDSKANSQAASQSAVMVQELNQLAQEVEHSSHTILGHAKNNEGAMLDSQKYAKQVLAATDNTSQAVQRCNASLASLTLSVDDVEKIIEVISNISEQTNLLALNAAIEAARAGDHGRGFAVVATEVRHLSHRTQESLSQISTILEQLRQASSGLRQDIKGISVASIKQKETADTLWSTAQGVRESAVNSAVVAEQGSINAKLQSGKLIDFASAIEQVKQQSQQVSSLSQQIAEQIKQEADTIIHALHNQDAEQAS</sequence>
<name>A0ABS8WBK7_9GAMM</name>
<dbReference type="SUPFAM" id="SSF58104">
    <property type="entry name" value="Methyl-accepting chemotaxis protein (MCP) signaling domain"/>
    <property type="match status" value="1"/>
</dbReference>
<dbReference type="PANTHER" id="PTHR32089">
    <property type="entry name" value="METHYL-ACCEPTING CHEMOTAXIS PROTEIN MCPB"/>
    <property type="match status" value="1"/>
</dbReference>
<dbReference type="SMART" id="SM00283">
    <property type="entry name" value="MA"/>
    <property type="match status" value="1"/>
</dbReference>
<comment type="subcellular location">
    <subcellularLocation>
        <location evidence="1">Membrane</location>
        <topology evidence="1">Multi-pass membrane protein</topology>
    </subcellularLocation>
</comment>
<evidence type="ECO:0000256" key="4">
    <source>
        <dbReference type="ARBA" id="ARBA00023136"/>
    </source>
</evidence>
<evidence type="ECO:0000256" key="7">
    <source>
        <dbReference type="PROSITE-ProRule" id="PRU00284"/>
    </source>
</evidence>
<evidence type="ECO:0000313" key="13">
    <source>
        <dbReference type="Proteomes" id="UP001201273"/>
    </source>
</evidence>
<keyword evidence="4 9" id="KW-0472">Membrane</keyword>